<dbReference type="PANTHER" id="PTHR47870:SF1">
    <property type="entry name" value="CYTOCHROME C-TYPE BIOGENESIS PROTEIN CCMH"/>
    <property type="match status" value="1"/>
</dbReference>
<gene>
    <name evidence="9" type="ORF">GCM10007933_05120</name>
</gene>
<keyword evidence="5" id="KW-0201">Cytochrome c-type biogenesis</keyword>
<evidence type="ECO:0000256" key="4">
    <source>
        <dbReference type="ARBA" id="ARBA00022729"/>
    </source>
</evidence>
<dbReference type="Gene3D" id="1.10.8.640">
    <property type="entry name" value="Cytochrome C biogenesis protein"/>
    <property type="match status" value="1"/>
</dbReference>
<evidence type="ECO:0000256" key="7">
    <source>
        <dbReference type="RuleBase" id="RU364112"/>
    </source>
</evidence>
<sequence length="167" mass="18138">MTTAMTRRLLAPIAGLLLAASLNLHAADATPMAEDPVVEARLVTISEELRCLVCQNESLAASRAELANDLREEVRKLIHQGKSDADIRDYLVARYGDFVLYRPPVKPTTWLLWFGPFALLAGGAVGLIAYLRRRAGKVDAPDLTADQRAAAEALLGTDSSQRPKNDA</sequence>
<dbReference type="EMBL" id="BSPX01000004">
    <property type="protein sequence ID" value="GLT21060.1"/>
    <property type="molecule type" value="Genomic_DNA"/>
</dbReference>
<dbReference type="CDD" id="cd16378">
    <property type="entry name" value="CcmH_N"/>
    <property type="match status" value="1"/>
</dbReference>
<evidence type="ECO:0000256" key="6">
    <source>
        <dbReference type="ARBA" id="ARBA00023004"/>
    </source>
</evidence>
<evidence type="ECO:0000313" key="10">
    <source>
        <dbReference type="Proteomes" id="UP001157167"/>
    </source>
</evidence>
<comment type="caution">
    <text evidence="9">The sequence shown here is derived from an EMBL/GenBank/DDBJ whole genome shotgun (WGS) entry which is preliminary data.</text>
</comment>
<dbReference type="Pfam" id="PF03918">
    <property type="entry name" value="CcmH"/>
    <property type="match status" value="1"/>
</dbReference>
<evidence type="ECO:0000259" key="8">
    <source>
        <dbReference type="Pfam" id="PF03918"/>
    </source>
</evidence>
<feature type="signal peptide" evidence="7">
    <location>
        <begin position="1"/>
        <end position="26"/>
    </location>
</feature>
<reference evidence="10" key="1">
    <citation type="journal article" date="2019" name="Int. J. Syst. Evol. Microbiol.">
        <title>The Global Catalogue of Microorganisms (GCM) 10K type strain sequencing project: providing services to taxonomists for standard genome sequencing and annotation.</title>
        <authorList>
            <consortium name="The Broad Institute Genomics Platform"/>
            <consortium name="The Broad Institute Genome Sequencing Center for Infectious Disease"/>
            <person name="Wu L."/>
            <person name="Ma J."/>
        </authorList>
    </citation>
    <scope>NUCLEOTIDE SEQUENCE [LARGE SCALE GENOMIC DNA]</scope>
    <source>
        <strain evidence="10">NBRC 102407</strain>
    </source>
</reference>
<protein>
    <recommendedName>
        <fullName evidence="7">Cytochrome c-type biogenesis protein</fullName>
    </recommendedName>
</protein>
<organism evidence="9 10">
    <name type="scientific">Zoogloea oryzae</name>
    <dbReference type="NCBI Taxonomy" id="310767"/>
    <lineage>
        <taxon>Bacteria</taxon>
        <taxon>Pseudomonadati</taxon>
        <taxon>Pseudomonadota</taxon>
        <taxon>Betaproteobacteria</taxon>
        <taxon>Rhodocyclales</taxon>
        <taxon>Zoogloeaceae</taxon>
        <taxon>Zoogloea</taxon>
    </lineage>
</organism>
<keyword evidence="7" id="KW-1133">Transmembrane helix</keyword>
<proteinExistence type="inferred from homology"/>
<keyword evidence="4 7" id="KW-0732">Signal</keyword>
<keyword evidence="2 7" id="KW-0349">Heme</keyword>
<accession>A0ABQ6F884</accession>
<dbReference type="InterPro" id="IPR005616">
    <property type="entry name" value="CcmH/CycL/Ccl2/NrfF_N"/>
</dbReference>
<dbReference type="PANTHER" id="PTHR47870">
    <property type="entry name" value="CYTOCHROME C-TYPE BIOGENESIS PROTEIN CCMH"/>
    <property type="match status" value="1"/>
</dbReference>
<dbReference type="InterPro" id="IPR051263">
    <property type="entry name" value="C-type_cytochrome_biogenesis"/>
</dbReference>
<keyword evidence="7" id="KW-0472">Membrane</keyword>
<evidence type="ECO:0000256" key="1">
    <source>
        <dbReference type="ARBA" id="ARBA00010342"/>
    </source>
</evidence>
<evidence type="ECO:0000256" key="2">
    <source>
        <dbReference type="ARBA" id="ARBA00022617"/>
    </source>
</evidence>
<keyword evidence="3 7" id="KW-0479">Metal-binding</keyword>
<comment type="similarity">
    <text evidence="1 7">Belongs to the CcmH/CycL/Ccl2/NrfF family.</text>
</comment>
<feature type="domain" description="CcmH/CycL/Ccl2/NrfF N-terminal" evidence="8">
    <location>
        <begin position="16"/>
        <end position="155"/>
    </location>
</feature>
<feature type="chain" id="PRO_5044960477" description="Cytochrome c-type biogenesis protein" evidence="7">
    <location>
        <begin position="27"/>
        <end position="167"/>
    </location>
</feature>
<keyword evidence="10" id="KW-1185">Reference proteome</keyword>
<dbReference type="InterPro" id="IPR038297">
    <property type="entry name" value="CcmH/CycL/NrfF/Ccl2_sf"/>
</dbReference>
<keyword evidence="7" id="KW-0812">Transmembrane</keyword>
<feature type="transmembrane region" description="Helical" evidence="7">
    <location>
        <begin position="110"/>
        <end position="131"/>
    </location>
</feature>
<keyword evidence="6 7" id="KW-0408">Iron</keyword>
<dbReference type="RefSeq" id="WP_284186607.1">
    <property type="nucleotide sequence ID" value="NZ_BSPX01000004.1"/>
</dbReference>
<comment type="function">
    <text evidence="7">Possible subunit of a heme lyase.</text>
</comment>
<evidence type="ECO:0000313" key="9">
    <source>
        <dbReference type="EMBL" id="GLT21060.1"/>
    </source>
</evidence>
<name>A0ABQ6F884_9RHOO</name>
<evidence type="ECO:0000256" key="3">
    <source>
        <dbReference type="ARBA" id="ARBA00022723"/>
    </source>
</evidence>
<dbReference type="Proteomes" id="UP001157167">
    <property type="component" value="Unassembled WGS sequence"/>
</dbReference>
<evidence type="ECO:0000256" key="5">
    <source>
        <dbReference type="ARBA" id="ARBA00022748"/>
    </source>
</evidence>